<protein>
    <submittedName>
        <fullName evidence="1">Uncharacterized protein</fullName>
    </submittedName>
</protein>
<dbReference type="EMBL" id="SDHZ01000006">
    <property type="protein sequence ID" value="RXK80558.1"/>
    <property type="molecule type" value="Genomic_DNA"/>
</dbReference>
<evidence type="ECO:0000313" key="1">
    <source>
        <dbReference type="EMBL" id="RXK80558.1"/>
    </source>
</evidence>
<dbReference type="RefSeq" id="WP_129006438.1">
    <property type="nucleotide sequence ID" value="NZ_SDHZ01000006.1"/>
</dbReference>
<keyword evidence="2" id="KW-1185">Reference proteome</keyword>
<dbReference type="Proteomes" id="UP000290545">
    <property type="component" value="Unassembled WGS sequence"/>
</dbReference>
<dbReference type="AlphaFoldDB" id="A0A4Q1D0L8"/>
<name>A0A4Q1D0L8_9BACT</name>
<comment type="caution">
    <text evidence="1">The sequence shown here is derived from an EMBL/GenBank/DDBJ whole genome shotgun (WGS) entry which is preliminary data.</text>
</comment>
<proteinExistence type="predicted"/>
<accession>A0A4Q1D0L8</accession>
<sequence length="63" mass="6214">MKKLLFVLALGAFAACGSGENKENAADTTPKVDSPAVVAPDTTAVVAPVDSTAKADTAAAVKP</sequence>
<gene>
    <name evidence="1" type="ORF">ESB13_23270</name>
</gene>
<reference evidence="1 2" key="1">
    <citation type="submission" date="2019-01" db="EMBL/GenBank/DDBJ databases">
        <title>Filimonas sp. strain TTM-71.</title>
        <authorList>
            <person name="Chen W.-M."/>
        </authorList>
    </citation>
    <scope>NUCLEOTIDE SEQUENCE [LARGE SCALE GENOMIC DNA]</scope>
    <source>
        <strain evidence="1 2">TTM-71</strain>
    </source>
</reference>
<dbReference type="PROSITE" id="PS51257">
    <property type="entry name" value="PROKAR_LIPOPROTEIN"/>
    <property type="match status" value="1"/>
</dbReference>
<evidence type="ECO:0000313" key="2">
    <source>
        <dbReference type="Proteomes" id="UP000290545"/>
    </source>
</evidence>
<organism evidence="1 2">
    <name type="scientific">Filimonas effusa</name>
    <dbReference type="NCBI Taxonomy" id="2508721"/>
    <lineage>
        <taxon>Bacteria</taxon>
        <taxon>Pseudomonadati</taxon>
        <taxon>Bacteroidota</taxon>
        <taxon>Chitinophagia</taxon>
        <taxon>Chitinophagales</taxon>
        <taxon>Chitinophagaceae</taxon>
        <taxon>Filimonas</taxon>
    </lineage>
</organism>